<evidence type="ECO:0000313" key="2">
    <source>
        <dbReference type="Proteomes" id="UP000250235"/>
    </source>
</evidence>
<proteinExistence type="predicted"/>
<accession>A0A2Z7B6X3</accession>
<dbReference type="AlphaFoldDB" id="A0A2Z7B6X3"/>
<keyword evidence="2" id="KW-1185">Reference proteome</keyword>
<name>A0A2Z7B6X3_9LAMI</name>
<evidence type="ECO:0000313" key="1">
    <source>
        <dbReference type="EMBL" id="KZV29337.1"/>
    </source>
</evidence>
<protein>
    <submittedName>
        <fullName evidence="1">Uncharacterized protein</fullName>
    </submittedName>
</protein>
<dbReference type="EMBL" id="KV009387">
    <property type="protein sequence ID" value="KZV29337.1"/>
    <property type="molecule type" value="Genomic_DNA"/>
</dbReference>
<reference evidence="1 2" key="1">
    <citation type="journal article" date="2015" name="Proc. Natl. Acad. Sci. U.S.A.">
        <title>The resurrection genome of Boea hygrometrica: A blueprint for survival of dehydration.</title>
        <authorList>
            <person name="Xiao L."/>
            <person name="Yang G."/>
            <person name="Zhang L."/>
            <person name="Yang X."/>
            <person name="Zhao S."/>
            <person name="Ji Z."/>
            <person name="Zhou Q."/>
            <person name="Hu M."/>
            <person name="Wang Y."/>
            <person name="Chen M."/>
            <person name="Xu Y."/>
            <person name="Jin H."/>
            <person name="Xiao X."/>
            <person name="Hu G."/>
            <person name="Bao F."/>
            <person name="Hu Y."/>
            <person name="Wan P."/>
            <person name="Li L."/>
            <person name="Deng X."/>
            <person name="Kuang T."/>
            <person name="Xiang C."/>
            <person name="Zhu J.K."/>
            <person name="Oliver M.J."/>
            <person name="He Y."/>
        </authorList>
    </citation>
    <scope>NUCLEOTIDE SEQUENCE [LARGE SCALE GENOMIC DNA]</scope>
    <source>
        <strain evidence="2">cv. XS01</strain>
    </source>
</reference>
<sequence length="147" mass="16663">MRARYLRSGRAWSRLAAAWWPAGFHDFAHWLRNFLAAGRTRMPRDGRPIAAVLRVVWRREAHWLRTMMAAVRVVAGRYMHRAWRGSARPCAARNVAAAAAVRPPSDVPGSDATANFLLGFVRACLGHPMKFSGRYSISGRFWSILKF</sequence>
<dbReference type="Proteomes" id="UP000250235">
    <property type="component" value="Unassembled WGS sequence"/>
</dbReference>
<organism evidence="1 2">
    <name type="scientific">Dorcoceras hygrometricum</name>
    <dbReference type="NCBI Taxonomy" id="472368"/>
    <lineage>
        <taxon>Eukaryota</taxon>
        <taxon>Viridiplantae</taxon>
        <taxon>Streptophyta</taxon>
        <taxon>Embryophyta</taxon>
        <taxon>Tracheophyta</taxon>
        <taxon>Spermatophyta</taxon>
        <taxon>Magnoliopsida</taxon>
        <taxon>eudicotyledons</taxon>
        <taxon>Gunneridae</taxon>
        <taxon>Pentapetalae</taxon>
        <taxon>asterids</taxon>
        <taxon>lamiids</taxon>
        <taxon>Lamiales</taxon>
        <taxon>Gesneriaceae</taxon>
        <taxon>Didymocarpoideae</taxon>
        <taxon>Trichosporeae</taxon>
        <taxon>Loxocarpinae</taxon>
        <taxon>Dorcoceras</taxon>
    </lineage>
</organism>
<gene>
    <name evidence="1" type="ORF">F511_16714</name>
</gene>